<accession>A0A2S9CQ67</accession>
<proteinExistence type="predicted"/>
<name>A0A2S9CQ67_PSECE</name>
<dbReference type="Proteomes" id="UP000239458">
    <property type="component" value="Unassembled WGS sequence"/>
</dbReference>
<evidence type="ECO:0000313" key="2">
    <source>
        <dbReference type="Proteomes" id="UP000239458"/>
    </source>
</evidence>
<gene>
    <name evidence="1" type="ORF">CQ006_28130</name>
</gene>
<dbReference type="EMBL" id="PCQE01000140">
    <property type="protein sequence ID" value="PRB82646.1"/>
    <property type="molecule type" value="Genomic_DNA"/>
</dbReference>
<reference evidence="1 2" key="1">
    <citation type="submission" date="2017-09" db="EMBL/GenBank/DDBJ databases">
        <title>Genomic, metabolic, and phenotypic characteristics of bacterial isolates from the natural microbiome of the model nematode Caenorhabditis elegans.</title>
        <authorList>
            <person name="Zimmermann J."/>
            <person name="Obeng N."/>
            <person name="Yang W."/>
            <person name="Obeng O."/>
            <person name="Kissoyan K."/>
            <person name="Pees B."/>
            <person name="Dirksen P."/>
            <person name="Hoppner M."/>
            <person name="Franke A."/>
            <person name="Rosenstiel P."/>
            <person name="Leippe M."/>
            <person name="Dierking K."/>
            <person name="Kaleta C."/>
            <person name="Schulenburg H."/>
        </authorList>
    </citation>
    <scope>NUCLEOTIDE SEQUENCE [LARGE SCALE GENOMIC DNA]</scope>
    <source>
        <strain evidence="1 2">MYb184</strain>
    </source>
</reference>
<sequence>MLETFLTSAVVAALVGGYVSLVNSERKIQIENVTQERAKWREQIRLNAIKVHKAAIDPDIEVRKSSLTELRMVVELLLNPHDPEDVAILRCIEELADCKEPAKRLPELSRRLAFLLKHDWERAKREAKPWWCRHSVKKPLRESLG</sequence>
<organism evidence="1 2">
    <name type="scientific">Pseudomonas cedrina</name>
    <dbReference type="NCBI Taxonomy" id="651740"/>
    <lineage>
        <taxon>Bacteria</taxon>
        <taxon>Pseudomonadati</taxon>
        <taxon>Pseudomonadota</taxon>
        <taxon>Gammaproteobacteria</taxon>
        <taxon>Pseudomonadales</taxon>
        <taxon>Pseudomonadaceae</taxon>
        <taxon>Pseudomonas</taxon>
    </lineage>
</organism>
<dbReference type="RefSeq" id="WP_105229046.1">
    <property type="nucleotide sequence ID" value="NZ_PCQE01000140.1"/>
</dbReference>
<evidence type="ECO:0008006" key="3">
    <source>
        <dbReference type="Google" id="ProtNLM"/>
    </source>
</evidence>
<protein>
    <recommendedName>
        <fullName evidence="3">DUF2489 domain-containing protein</fullName>
    </recommendedName>
</protein>
<evidence type="ECO:0000313" key="1">
    <source>
        <dbReference type="EMBL" id="PRB82646.1"/>
    </source>
</evidence>
<comment type="caution">
    <text evidence="1">The sequence shown here is derived from an EMBL/GenBank/DDBJ whole genome shotgun (WGS) entry which is preliminary data.</text>
</comment>
<dbReference type="AlphaFoldDB" id="A0A2S9CQ67"/>